<dbReference type="EMBL" id="VMGK01000018">
    <property type="protein sequence ID" value="TSC92643.1"/>
    <property type="molecule type" value="Genomic_DNA"/>
</dbReference>
<reference evidence="1 2" key="1">
    <citation type="submission" date="2017-07" db="EMBL/GenBank/DDBJ databases">
        <title>Mechanisms for carbon and nitrogen cycling indicate functional differentiation within the Candidate Phyla Radiation.</title>
        <authorList>
            <person name="Danczak R.E."/>
            <person name="Johnston M.D."/>
            <person name="Kenah C."/>
            <person name="Slattery M."/>
            <person name="Wrighton K.C."/>
            <person name="Wilkins M.J."/>
        </authorList>
    </citation>
    <scope>NUCLEOTIDE SEQUENCE [LARGE SCALE GENOMIC DNA]</scope>
    <source>
        <strain evidence="1">Licking1014_7</strain>
    </source>
</reference>
<sequence>MGGDASRGGILPYGEGIPNRYEVPPSLREGVASRRLCGLCGGCHMGGGDVACHPSGCCSSVLGWGNGEGDLERFCQSGLSLASLAPVATARSAGAFSFYLPSSPLGHLSLSILSLIVFSRSLSRSIIFFSKPTFFGW</sequence>
<comment type="caution">
    <text evidence="1">The sequence shown here is derived from an EMBL/GenBank/DDBJ whole genome shotgun (WGS) entry which is preliminary data.</text>
</comment>
<name>A0A554LIE7_9BACT</name>
<evidence type="ECO:0000313" key="2">
    <source>
        <dbReference type="Proteomes" id="UP000315689"/>
    </source>
</evidence>
<organism evidence="1 2">
    <name type="scientific">Candidatus Berkelbacteria bacterium Licking1014_7</name>
    <dbReference type="NCBI Taxonomy" id="2017147"/>
    <lineage>
        <taxon>Bacteria</taxon>
        <taxon>Candidatus Berkelbacteria</taxon>
    </lineage>
</organism>
<gene>
    <name evidence="1" type="ORF">CEN89_573</name>
</gene>
<dbReference type="AlphaFoldDB" id="A0A554LIE7"/>
<dbReference type="Proteomes" id="UP000315689">
    <property type="component" value="Unassembled WGS sequence"/>
</dbReference>
<accession>A0A554LIE7</accession>
<protein>
    <submittedName>
        <fullName evidence="1">Uncharacterized protein</fullName>
    </submittedName>
</protein>
<evidence type="ECO:0000313" key="1">
    <source>
        <dbReference type="EMBL" id="TSC92643.1"/>
    </source>
</evidence>
<proteinExistence type="predicted"/>